<feature type="compositionally biased region" description="Gly residues" evidence="1">
    <location>
        <begin position="52"/>
        <end position="63"/>
    </location>
</feature>
<evidence type="ECO:0000256" key="1">
    <source>
        <dbReference type="SAM" id="MobiDB-lite"/>
    </source>
</evidence>
<gene>
    <name evidence="2" type="ORF">SETIT_3G020100v2</name>
</gene>
<sequence>MYGLDLSRPIRFSRAQRTPETRRGTQNPSNSDIVATIAGEGGEGRPTALAGGTHGRGTTGAGGRRCSPLARDRARGTTSAASAWPWQPSGGARGAGTRRRRGGGLSEGRRGRRCGALGTGEGYKFENPPDCHPYPTRVVAAMILQNPN</sequence>
<organism evidence="2">
    <name type="scientific">Setaria italica</name>
    <name type="common">Foxtail millet</name>
    <name type="synonym">Panicum italicum</name>
    <dbReference type="NCBI Taxonomy" id="4555"/>
    <lineage>
        <taxon>Eukaryota</taxon>
        <taxon>Viridiplantae</taxon>
        <taxon>Streptophyta</taxon>
        <taxon>Embryophyta</taxon>
        <taxon>Tracheophyta</taxon>
        <taxon>Spermatophyta</taxon>
        <taxon>Magnoliopsida</taxon>
        <taxon>Liliopsida</taxon>
        <taxon>Poales</taxon>
        <taxon>Poaceae</taxon>
        <taxon>PACMAD clade</taxon>
        <taxon>Panicoideae</taxon>
        <taxon>Panicodae</taxon>
        <taxon>Paniceae</taxon>
        <taxon>Cenchrinae</taxon>
        <taxon>Setaria</taxon>
    </lineage>
</organism>
<name>A0A368QB67_SETIT</name>
<protein>
    <submittedName>
        <fullName evidence="2">Uncharacterized protein</fullName>
    </submittedName>
</protein>
<feature type="compositionally biased region" description="Polar residues" evidence="1">
    <location>
        <begin position="24"/>
        <end position="33"/>
    </location>
</feature>
<evidence type="ECO:0000313" key="2">
    <source>
        <dbReference type="EMBL" id="RCV14958.1"/>
    </source>
</evidence>
<proteinExistence type="predicted"/>
<reference evidence="2" key="1">
    <citation type="journal article" date="2012" name="Nat. Biotechnol.">
        <title>Reference genome sequence of the model plant Setaria.</title>
        <authorList>
            <person name="Bennetzen J.L."/>
            <person name="Schmutz J."/>
            <person name="Wang H."/>
            <person name="Percifield R."/>
            <person name="Hawkins J."/>
            <person name="Pontaroli A.C."/>
            <person name="Estep M."/>
            <person name="Feng L."/>
            <person name="Vaughn J.N."/>
            <person name="Grimwood J."/>
            <person name="Jenkins J."/>
            <person name="Barry K."/>
            <person name="Lindquist E."/>
            <person name="Hellsten U."/>
            <person name="Deshpande S."/>
            <person name="Wang X."/>
            <person name="Wu X."/>
            <person name="Mitros T."/>
            <person name="Triplett J."/>
            <person name="Yang X."/>
            <person name="Ye C.Y."/>
            <person name="Mauro-Herrera M."/>
            <person name="Wang L."/>
            <person name="Li P."/>
            <person name="Sharma M."/>
            <person name="Sharma R."/>
            <person name="Ronald P.C."/>
            <person name="Panaud O."/>
            <person name="Kellogg E.A."/>
            <person name="Brutnell T.P."/>
            <person name="Doust A.N."/>
            <person name="Tuskan G.A."/>
            <person name="Rokhsar D."/>
            <person name="Devos K.M."/>
        </authorList>
    </citation>
    <scope>NUCLEOTIDE SEQUENCE [LARGE SCALE GENOMIC DNA]</scope>
    <source>
        <strain evidence="2">Yugu1</strain>
    </source>
</reference>
<accession>A0A368QB67</accession>
<reference evidence="2" key="2">
    <citation type="submission" date="2015-07" db="EMBL/GenBank/DDBJ databases">
        <authorList>
            <person name="Noorani M."/>
        </authorList>
    </citation>
    <scope>NUCLEOTIDE SEQUENCE</scope>
    <source>
        <strain evidence="2">Yugu1</strain>
    </source>
</reference>
<feature type="region of interest" description="Disordered" evidence="1">
    <location>
        <begin position="1"/>
        <end position="117"/>
    </location>
</feature>
<dbReference type="EMBL" id="CM003530">
    <property type="protein sequence ID" value="RCV14958.1"/>
    <property type="molecule type" value="Genomic_DNA"/>
</dbReference>
<dbReference type="AlphaFoldDB" id="A0A368QB67"/>